<dbReference type="EMBL" id="MGEH01000018">
    <property type="protein sequence ID" value="OGL79044.1"/>
    <property type="molecule type" value="Genomic_DNA"/>
</dbReference>
<evidence type="ECO:0000259" key="6">
    <source>
        <dbReference type="Pfam" id="PF07992"/>
    </source>
</evidence>
<keyword evidence="3" id="KW-0560">Oxidoreductase</keyword>
<dbReference type="Proteomes" id="UP000176603">
    <property type="component" value="Unassembled WGS sequence"/>
</dbReference>
<keyword evidence="4" id="KW-1015">Disulfide bond</keyword>
<dbReference type="SUPFAM" id="SSF51905">
    <property type="entry name" value="FAD/NAD(P)-binding domain"/>
    <property type="match status" value="1"/>
</dbReference>
<evidence type="ECO:0000256" key="1">
    <source>
        <dbReference type="ARBA" id="ARBA00022630"/>
    </source>
</evidence>
<dbReference type="PRINTS" id="PR00469">
    <property type="entry name" value="PNDRDTASEII"/>
</dbReference>
<proteinExistence type="predicted"/>
<dbReference type="GO" id="GO:0016668">
    <property type="term" value="F:oxidoreductase activity, acting on a sulfur group of donors, NAD(P) as acceptor"/>
    <property type="evidence" value="ECO:0007669"/>
    <property type="project" value="UniProtKB-ARBA"/>
</dbReference>
<evidence type="ECO:0000256" key="4">
    <source>
        <dbReference type="ARBA" id="ARBA00023157"/>
    </source>
</evidence>
<dbReference type="Pfam" id="PF07992">
    <property type="entry name" value="Pyr_redox_2"/>
    <property type="match status" value="1"/>
</dbReference>
<dbReference type="PROSITE" id="PS00573">
    <property type="entry name" value="PYRIDINE_REDOX_2"/>
    <property type="match status" value="1"/>
</dbReference>
<keyword evidence="5" id="KW-0676">Redox-active center</keyword>
<dbReference type="InterPro" id="IPR050097">
    <property type="entry name" value="Ferredoxin-NADP_redctase_2"/>
</dbReference>
<dbReference type="InterPro" id="IPR008255">
    <property type="entry name" value="Pyr_nucl-diS_OxRdtase_2_AS"/>
</dbReference>
<dbReference type="AlphaFoldDB" id="A0A1F7UMR2"/>
<evidence type="ECO:0000313" key="7">
    <source>
        <dbReference type="EMBL" id="OGL79044.1"/>
    </source>
</evidence>
<keyword evidence="2" id="KW-0274">FAD</keyword>
<sequence>MYDAVIVGGGPAGLAAAVYLARHKLNFIMLTGDIGGQTLWSSDVENYLGFHLIDGVKLVGEFKKHLEDYKDAFELHEGEPVTNVERADRGFRVTTEKGSYDTKTVLIATGETHRRLNVPGEKELYGHGVTYCATCDAPLFSGKDVAVIGGGNSAMDAALFLEKYASHVTLMTVNKELAGDAVMKKKCETSAKISVIPNATVTAIKGTDQNKVTGVEYRLAEGTAQVKETEGVFIEIGLVPVSGFIRIVEKNKWGEIVVDKKNATNVPGIWAAGDVTDVTEKQIAVAVGEGSKASLEIIKWLQSQAA</sequence>
<dbReference type="InterPro" id="IPR036188">
    <property type="entry name" value="FAD/NAD-bd_sf"/>
</dbReference>
<evidence type="ECO:0000256" key="5">
    <source>
        <dbReference type="ARBA" id="ARBA00023284"/>
    </source>
</evidence>
<dbReference type="Gene3D" id="3.50.50.60">
    <property type="entry name" value="FAD/NAD(P)-binding domain"/>
    <property type="match status" value="2"/>
</dbReference>
<gene>
    <name evidence="7" type="ORF">A3E39_02245</name>
</gene>
<keyword evidence="1" id="KW-0285">Flavoprotein</keyword>
<accession>A0A1F7UMR2</accession>
<evidence type="ECO:0000256" key="2">
    <source>
        <dbReference type="ARBA" id="ARBA00022827"/>
    </source>
</evidence>
<dbReference type="InterPro" id="IPR023753">
    <property type="entry name" value="FAD/NAD-binding_dom"/>
</dbReference>
<dbReference type="PRINTS" id="PR00368">
    <property type="entry name" value="FADPNR"/>
</dbReference>
<evidence type="ECO:0000256" key="3">
    <source>
        <dbReference type="ARBA" id="ARBA00023002"/>
    </source>
</evidence>
<comment type="caution">
    <text evidence="7">The sequence shown here is derived from an EMBL/GenBank/DDBJ whole genome shotgun (WGS) entry which is preliminary data.</text>
</comment>
<protein>
    <recommendedName>
        <fullName evidence="6">FAD/NAD(P)-binding domain-containing protein</fullName>
    </recommendedName>
</protein>
<feature type="domain" description="FAD/NAD(P)-binding" evidence="6">
    <location>
        <begin position="2"/>
        <end position="290"/>
    </location>
</feature>
<reference evidence="7 8" key="1">
    <citation type="journal article" date="2016" name="Nat. Commun.">
        <title>Thousands of microbial genomes shed light on interconnected biogeochemical processes in an aquifer system.</title>
        <authorList>
            <person name="Anantharaman K."/>
            <person name="Brown C.T."/>
            <person name="Hug L.A."/>
            <person name="Sharon I."/>
            <person name="Castelle C.J."/>
            <person name="Probst A.J."/>
            <person name="Thomas B.C."/>
            <person name="Singh A."/>
            <person name="Wilkins M.J."/>
            <person name="Karaoz U."/>
            <person name="Brodie E.L."/>
            <person name="Williams K.H."/>
            <person name="Hubbard S.S."/>
            <person name="Banfield J.F."/>
        </authorList>
    </citation>
    <scope>NUCLEOTIDE SEQUENCE [LARGE SCALE GENOMIC DNA]</scope>
</reference>
<organism evidence="7 8">
    <name type="scientific">Candidatus Uhrbacteria bacterium RIFCSPHIGHO2_12_FULL_60_25</name>
    <dbReference type="NCBI Taxonomy" id="1802399"/>
    <lineage>
        <taxon>Bacteria</taxon>
        <taxon>Candidatus Uhriibacteriota</taxon>
    </lineage>
</organism>
<evidence type="ECO:0000313" key="8">
    <source>
        <dbReference type="Proteomes" id="UP000176603"/>
    </source>
</evidence>
<name>A0A1F7UMR2_9BACT</name>
<dbReference type="PANTHER" id="PTHR48105">
    <property type="entry name" value="THIOREDOXIN REDUCTASE 1-RELATED-RELATED"/>
    <property type="match status" value="1"/>
</dbReference>
<dbReference type="STRING" id="1802399.A3E39_02245"/>